<reference evidence="2 3" key="1">
    <citation type="submission" date="2011-09" db="EMBL/GenBank/DDBJ databases">
        <title>The draft genome of Methylobacterium extorquens DSM 13060.</title>
        <authorList>
            <consortium name="US DOE Joint Genome Institute (JGI-PGF)"/>
            <person name="Lucas S."/>
            <person name="Han J."/>
            <person name="Lapidus A."/>
            <person name="Cheng J.-F."/>
            <person name="Goodwin L."/>
            <person name="Pitluck S."/>
            <person name="Peters L."/>
            <person name="Land M.L."/>
            <person name="Hauser L."/>
            <person name="Koskimaki J."/>
            <person name="Halonen O."/>
            <person name="Pirttila A."/>
            <person name="Frank C."/>
            <person name="Woyke T.J."/>
        </authorList>
    </citation>
    <scope>NUCLEOTIDE SEQUENCE [LARGE SCALE GENOMIC DNA]</scope>
    <source>
        <strain evidence="2 3">DSM 13060</strain>
    </source>
</reference>
<dbReference type="Proteomes" id="UP000004382">
    <property type="component" value="Unassembled WGS sequence"/>
</dbReference>
<protein>
    <submittedName>
        <fullName evidence="2">Uncharacterized protein</fullName>
    </submittedName>
</protein>
<organism evidence="2 3">
    <name type="scientific">Methylorubrum extorquens DSM 13060</name>
    <dbReference type="NCBI Taxonomy" id="882800"/>
    <lineage>
        <taxon>Bacteria</taxon>
        <taxon>Pseudomonadati</taxon>
        <taxon>Pseudomonadota</taxon>
        <taxon>Alphaproteobacteria</taxon>
        <taxon>Hyphomicrobiales</taxon>
        <taxon>Methylobacteriaceae</taxon>
        <taxon>Methylorubrum</taxon>
    </lineage>
</organism>
<evidence type="ECO:0000313" key="3">
    <source>
        <dbReference type="Proteomes" id="UP000004382"/>
    </source>
</evidence>
<dbReference type="EMBL" id="AGJK01000003">
    <property type="protein sequence ID" value="EHP94912.1"/>
    <property type="molecule type" value="Genomic_DNA"/>
</dbReference>
<accession>H1KC95</accession>
<name>H1KC95_METEX</name>
<sequence length="88" mass="9392">MKPSIAKEAEEVISLDPILADRGFQARHESDQPAATGVDASRTGEGSDARGPARPKAKDTNDQAGKRGRQKMARLVRMHGGLIIEGGR</sequence>
<dbReference type="AlphaFoldDB" id="H1KC95"/>
<feature type="region of interest" description="Disordered" evidence="1">
    <location>
        <begin position="24"/>
        <end position="72"/>
    </location>
</feature>
<evidence type="ECO:0000313" key="2">
    <source>
        <dbReference type="EMBL" id="EHP94912.1"/>
    </source>
</evidence>
<feature type="compositionally biased region" description="Basic and acidic residues" evidence="1">
    <location>
        <begin position="56"/>
        <end position="65"/>
    </location>
</feature>
<gene>
    <name evidence="2" type="ORF">MetexDRAFT_0257</name>
</gene>
<comment type="caution">
    <text evidence="2">The sequence shown here is derived from an EMBL/GenBank/DDBJ whole genome shotgun (WGS) entry which is preliminary data.</text>
</comment>
<proteinExistence type="predicted"/>
<evidence type="ECO:0000256" key="1">
    <source>
        <dbReference type="SAM" id="MobiDB-lite"/>
    </source>
</evidence>